<feature type="region of interest" description="Disordered" evidence="7">
    <location>
        <begin position="1154"/>
        <end position="1249"/>
    </location>
</feature>
<dbReference type="SMART" id="SM00547">
    <property type="entry name" value="ZnF_RBZ"/>
    <property type="match status" value="2"/>
</dbReference>
<evidence type="ECO:0008006" key="12">
    <source>
        <dbReference type="Google" id="ProtNLM"/>
    </source>
</evidence>
<dbReference type="FunFam" id="4.10.1060.10:FF:000003">
    <property type="entry name" value="E3 SUMO-protein ligase RanBP2"/>
    <property type="match status" value="1"/>
</dbReference>
<dbReference type="GO" id="GO:0008270">
    <property type="term" value="F:zinc ion binding"/>
    <property type="evidence" value="ECO:0007669"/>
    <property type="project" value="UniProtKB-KW"/>
</dbReference>
<feature type="compositionally biased region" description="Low complexity" evidence="7">
    <location>
        <begin position="1616"/>
        <end position="1635"/>
    </location>
</feature>
<reference evidence="10 11" key="1">
    <citation type="journal article" date="2019" name="BMC Genomics">
        <title>New insights from Opisthorchis felineus genome: update on genomics of the epidemiologically important liver flukes.</title>
        <authorList>
            <person name="Ershov N.I."/>
            <person name="Mordvinov V.A."/>
            <person name="Prokhortchouk E.B."/>
            <person name="Pakharukova M.Y."/>
            <person name="Gunbin K.V."/>
            <person name="Ustyantsev K."/>
            <person name="Genaev M.A."/>
            <person name="Blinov A.G."/>
            <person name="Mazur A."/>
            <person name="Boulygina E."/>
            <person name="Tsygankova S."/>
            <person name="Khrameeva E."/>
            <person name="Chekanov N."/>
            <person name="Fan G."/>
            <person name="Xiao A."/>
            <person name="Zhang H."/>
            <person name="Xu X."/>
            <person name="Yang H."/>
            <person name="Solovyev V."/>
            <person name="Lee S.M."/>
            <person name="Liu X."/>
            <person name="Afonnikov D.A."/>
            <person name="Skryabin K.G."/>
        </authorList>
    </citation>
    <scope>NUCLEOTIDE SEQUENCE [LARGE SCALE GENOMIC DNA]</scope>
    <source>
        <strain evidence="10">AK-0245</strain>
        <tissue evidence="10">Whole organism</tissue>
    </source>
</reference>
<feature type="region of interest" description="Disordered" evidence="7">
    <location>
        <begin position="1498"/>
        <end position="1524"/>
    </location>
</feature>
<dbReference type="PANTHER" id="PTHR23138:SF87">
    <property type="entry name" value="E3 SUMO-PROTEIN LIGASE RANBP2"/>
    <property type="match status" value="1"/>
</dbReference>
<dbReference type="OrthoDB" id="2357150at2759"/>
<dbReference type="Pfam" id="PF00641">
    <property type="entry name" value="Zn_ribbon_RanBP"/>
    <property type="match status" value="1"/>
</dbReference>
<feature type="domain" description="RanBD1" evidence="8">
    <location>
        <begin position="2200"/>
        <end position="2355"/>
    </location>
</feature>
<feature type="compositionally biased region" description="Polar residues" evidence="7">
    <location>
        <begin position="1302"/>
        <end position="1341"/>
    </location>
</feature>
<feature type="coiled-coil region" evidence="6">
    <location>
        <begin position="939"/>
        <end position="973"/>
    </location>
</feature>
<dbReference type="STRING" id="147828.A0A4S2LQQ5"/>
<dbReference type="PROSITE" id="PS01358">
    <property type="entry name" value="ZF_RANBP2_1"/>
    <property type="match status" value="1"/>
</dbReference>
<proteinExistence type="predicted"/>
<dbReference type="EMBL" id="SJOL01006467">
    <property type="protein sequence ID" value="TGZ66092.1"/>
    <property type="molecule type" value="Genomic_DNA"/>
</dbReference>
<evidence type="ECO:0000259" key="8">
    <source>
        <dbReference type="PROSITE" id="PS50196"/>
    </source>
</evidence>
<dbReference type="CDD" id="cd00835">
    <property type="entry name" value="RanBD_family"/>
    <property type="match status" value="2"/>
</dbReference>
<dbReference type="InterPro" id="IPR045255">
    <property type="entry name" value="RanBP1-like"/>
</dbReference>
<dbReference type="PROSITE" id="PS50196">
    <property type="entry name" value="RANBD1"/>
    <property type="match status" value="3"/>
</dbReference>
<dbReference type="GO" id="GO:0005643">
    <property type="term" value="C:nuclear pore"/>
    <property type="evidence" value="ECO:0007669"/>
    <property type="project" value="TreeGrafter"/>
</dbReference>
<feature type="compositionally biased region" description="Low complexity" evidence="7">
    <location>
        <begin position="1498"/>
        <end position="1511"/>
    </location>
</feature>
<keyword evidence="1" id="KW-0597">Phosphoprotein</keyword>
<dbReference type="InterPro" id="IPR000156">
    <property type="entry name" value="Ran_bind_dom"/>
</dbReference>
<dbReference type="InterPro" id="IPR011990">
    <property type="entry name" value="TPR-like_helical_dom_sf"/>
</dbReference>
<dbReference type="Proteomes" id="UP000308267">
    <property type="component" value="Unassembled WGS sequence"/>
</dbReference>
<dbReference type="InterPro" id="IPR036443">
    <property type="entry name" value="Znf_RanBP2_sf"/>
</dbReference>
<feature type="compositionally biased region" description="Basic and acidic residues" evidence="7">
    <location>
        <begin position="2066"/>
        <end position="2075"/>
    </location>
</feature>
<evidence type="ECO:0000256" key="2">
    <source>
        <dbReference type="ARBA" id="ARBA00022723"/>
    </source>
</evidence>
<dbReference type="PANTHER" id="PTHR23138">
    <property type="entry name" value="RAN BINDING PROTEIN"/>
    <property type="match status" value="1"/>
</dbReference>
<evidence type="ECO:0000256" key="3">
    <source>
        <dbReference type="ARBA" id="ARBA00022771"/>
    </source>
</evidence>
<protein>
    <recommendedName>
        <fullName evidence="12">E3 SUMO-protein ligase RanBP2</fullName>
    </recommendedName>
</protein>
<dbReference type="InterPro" id="IPR011993">
    <property type="entry name" value="PH-like_dom_sf"/>
</dbReference>
<feature type="region of interest" description="Disordered" evidence="7">
    <location>
        <begin position="860"/>
        <end position="906"/>
    </location>
</feature>
<feature type="region of interest" description="Disordered" evidence="7">
    <location>
        <begin position="1615"/>
        <end position="1635"/>
    </location>
</feature>
<evidence type="ECO:0000313" key="11">
    <source>
        <dbReference type="Proteomes" id="UP000308267"/>
    </source>
</evidence>
<feature type="domain" description="RanBD1" evidence="8">
    <location>
        <begin position="1359"/>
        <end position="1497"/>
    </location>
</feature>
<evidence type="ECO:0000313" key="10">
    <source>
        <dbReference type="EMBL" id="TGZ66092.1"/>
    </source>
</evidence>
<evidence type="ECO:0000256" key="4">
    <source>
        <dbReference type="ARBA" id="ARBA00022833"/>
    </source>
</evidence>
<feature type="domain" description="RanBD1" evidence="8">
    <location>
        <begin position="1806"/>
        <end position="1961"/>
    </location>
</feature>
<feature type="domain" description="RanBP2-type" evidence="9">
    <location>
        <begin position="1538"/>
        <end position="1567"/>
    </location>
</feature>
<dbReference type="SUPFAM" id="SSF90209">
    <property type="entry name" value="Ran binding protein zinc finger-like"/>
    <property type="match status" value="1"/>
</dbReference>
<feature type="domain" description="RanBP2-type" evidence="9">
    <location>
        <begin position="1591"/>
        <end position="1620"/>
    </location>
</feature>
<keyword evidence="6" id="KW-0175">Coiled coil</keyword>
<feature type="region of interest" description="Disordered" evidence="7">
    <location>
        <begin position="792"/>
        <end position="819"/>
    </location>
</feature>
<name>A0A4S2LQQ5_OPIFE</name>
<keyword evidence="4" id="KW-0862">Zinc</keyword>
<dbReference type="Gene3D" id="4.10.1060.10">
    <property type="entry name" value="Zinc finger, RanBP2-type"/>
    <property type="match status" value="2"/>
</dbReference>
<dbReference type="Gene3D" id="2.30.29.30">
    <property type="entry name" value="Pleckstrin-homology domain (PH domain)/Phosphotyrosine-binding domain (PTB)"/>
    <property type="match status" value="3"/>
</dbReference>
<feature type="region of interest" description="Disordered" evidence="7">
    <location>
        <begin position="2052"/>
        <end position="2105"/>
    </location>
</feature>
<sequence>MLKNKREVDRHVSHLLSRCSSADERKALGLKIASLYIDVKEYNVAKGYLERYLQVNKESADAVNLLAWINEAIDHPFETSEFRSTYNWISVGTNVCEQSGDDVPQRGTESHLSSQTIGEFSCDTLDIIKAQVLNDPTNVDICIRFIKFSVKQGLIKETIEHCTDCLQAGYHNNSSPWFNCFIDFLESLADNSELYKLLRALGRMMLVRITSSTSCLSDLRTNLESLSRSLDCLSSDAESLFMRNEGKAWLYFYTAVYSHRRFRDLGDDSYCEDVLHQFYRRTVERTESNTWPCGILPPAIWKRLHQYRQEHHIQSIWLLRRYPSTYPENSRLNSLSWNQLLDLVHGEMKENRPVQSTQLNEGTVSAAKDTTLDIPEHLLQTSYNAVLMTPENLSLILWLCAQQSGMPSELKDNALSNGRVEFLSKLVSACFPSLDVSNLPVPFTEFQSTVAVPADTACQLDLVCFLLAAFLQAAIRSLAGTFSSTGVGSQWVKSPVCITPTVLQPSVAQKQWWTACLRVTLPRTAEITARPMRTPPIFHCGLNQLRLVARPARCFGKQSGIFPTALLFRMASALTFLADKASGTGRKHLIEDWAAGYWQAALQYQAFGIPPPLHTNTLAKTRTVPACSGTSTVLSDRMQFSSRASPGYSLPTVDSPGSQQIYHVLFTLPSDCSWWLGVQNPVGSKKVEWHWFNFGVCYLLTQLTRRSKESSCVSDNGKAILRRLIRLLDGFDVHLSREAYRLGGQLLLTCTSENRVLGYDEANAYTDNVSNAVAGDPLSNAQRARFYLERSSKSPQTIANHSPADWHTPQSIDKSTPFRFRPSTWTDSVSTSLIVNRSSSPANSILDSRLNDTVEFPYIHLPRTPHASGGRLGNRQPDEDFREENKSPANIHPFVPAGAESTDELDSSQYDVLSRSQEMLMSSFLSTWQSLVNGLSCQLAETKAELSRSRQLNEQLSKQLNDTSKQLVEAINKFVECQEKLSKQSNQSVTAAANSDNFTDAIKLLQSPIRDLSLAINDLRRWLPEGMAVAASAAVSAHFSPHIPTSRAVFNSAEAAALMQFCGPNAPFATFNQIPVQSVPVNWRAPFFHPASNNPVPVPAEFKPQAPSGGIAATLVSSKVQQNGGVDFVAHPPDQTAGLTRQPNSLHASASLFPETSAPSTWDNSPLRRDAVPKPPGQPDVTEQSFLTASLTTPIRPTSAVQSPAQLTFGSDRPRQDPNTSASLPTHGSRPLLVSGTDSPNYPTQPVVTHACTEPKPLLNLGLFQPSTISTTISSRAAPIGTKGTLASALTPEKASLFGLENLSTSGSTPNSISLSSSAKPFGHSSPQQAHVGSVKSPSTSRNEEDSDQCPEAYEPKVDFTPVVSSLPDLIEQYTGEENEERLFADRARLFRFDKPTGSWKTRGVGEVRILHDIGSDKYRLVMRRDQVKKLCANHAITSNVHVTISTKDPRMAMWAVRDYAECPEGKDETFMIQFKSAELLQQFMDVVRECVTKCTSKSAPAPSTTTAASPVTDIPKPNPEETHREETIDLNAKFGPKPGEWNCSVCLVRNAPGTSKCVACQTVKPVNPNETPKSEPAFAKDPLLLKFAPQPGSWDCPTCMLHHTSTVQTCPACNTAKPSSGSSAQSSKPPSSTQLFGGFIMGGGGFVFGQQKPTSSNTDTATVTPSKPLFSFVGSASKPTTLFTPSPPQGSATTKAVSSTTSLAADTKPLSSTFTKPSVFYFGRDPTSTTLATGPSVESEKTDKAGGAFASLNLLNGLGKTSGFSFNFGSSKTESDTSKTVTSPTKGDDNPDTDQVELVDEEKLTFKPALAVMPDKIPLRTGEENEDIIFCERAKLYRWDVSVWRERGVGELKLLRNPSTGSVRCLMRRDHVLKVCCNHPITFGMQLKPMSATDGRAWTWWAIDFTEPSPDEAMNKSMDRSLSIDVAGGRPETFAVRFKTTEHAQLFKDIFNDAVAKVDKSKSRTVTQELATKIQTVDLDVQNEPSDSDDVCVVEKPPEVTEEQLSRARQLRLPDEFYAFENGCISGEAEPLTEQEEAEEDALLEEAIQRAVSARQRPANSGESESDHVPKIEGADALPTVSSHGDTAPTPTPSISTSLGLPTFTTSNGTTTGLLGSSGGTKLNAAFDGFSQSAGKLLDFSSLSANLSSDSKPAWGSPSAESKTQQSVWASATTPMFAAHTKKHELENGTEESGEQDPHYEPIISLPELVQTKSGEESELCLFFGRCLAYRFVDGAWKERGVGNIKVLIQPQSVPKGCQLGSKEIVPNDVALGVVDRSRLLMRRDQVLKLCINQLIGSDVPMFKPMGNTGVCWIAEDYSEGSAVREPFAVRFKDEADLASFTSAVTRARNLLKKI</sequence>
<evidence type="ECO:0000256" key="1">
    <source>
        <dbReference type="ARBA" id="ARBA00022553"/>
    </source>
</evidence>
<keyword evidence="11" id="KW-1185">Reference proteome</keyword>
<accession>A0A4S2LQQ5</accession>
<feature type="compositionally biased region" description="Low complexity" evidence="7">
    <location>
        <begin position="2094"/>
        <end position="2105"/>
    </location>
</feature>
<evidence type="ECO:0000259" key="9">
    <source>
        <dbReference type="PROSITE" id="PS50199"/>
    </source>
</evidence>
<keyword evidence="3 5" id="KW-0863">Zinc-finger</keyword>
<dbReference type="Pfam" id="PF00638">
    <property type="entry name" value="Ran_BP1"/>
    <property type="match status" value="3"/>
</dbReference>
<feature type="region of interest" description="Disordered" evidence="7">
    <location>
        <begin position="1770"/>
        <end position="1795"/>
    </location>
</feature>
<dbReference type="SUPFAM" id="SSF50729">
    <property type="entry name" value="PH domain-like"/>
    <property type="match status" value="3"/>
</dbReference>
<feature type="compositionally biased region" description="Polar residues" evidence="7">
    <location>
        <begin position="1770"/>
        <end position="1786"/>
    </location>
</feature>
<comment type="caution">
    <text evidence="10">The sequence shown here is derived from an EMBL/GenBank/DDBJ whole genome shotgun (WGS) entry which is preliminary data.</text>
</comment>
<evidence type="ECO:0000256" key="6">
    <source>
        <dbReference type="SAM" id="Coils"/>
    </source>
</evidence>
<dbReference type="GO" id="GO:0005737">
    <property type="term" value="C:cytoplasm"/>
    <property type="evidence" value="ECO:0007669"/>
    <property type="project" value="TreeGrafter"/>
</dbReference>
<dbReference type="GO" id="GO:0005096">
    <property type="term" value="F:GTPase activator activity"/>
    <property type="evidence" value="ECO:0007669"/>
    <property type="project" value="TreeGrafter"/>
</dbReference>
<gene>
    <name evidence="10" type="ORF">CRM22_005540</name>
</gene>
<evidence type="ECO:0000256" key="7">
    <source>
        <dbReference type="SAM" id="MobiDB-lite"/>
    </source>
</evidence>
<feature type="compositionally biased region" description="Polar residues" evidence="7">
    <location>
        <begin position="1217"/>
        <end position="1226"/>
    </location>
</feature>
<evidence type="ECO:0000256" key="5">
    <source>
        <dbReference type="PROSITE-ProRule" id="PRU00322"/>
    </source>
</evidence>
<dbReference type="PROSITE" id="PS50199">
    <property type="entry name" value="ZF_RANBP2_2"/>
    <property type="match status" value="2"/>
</dbReference>
<feature type="compositionally biased region" description="Polar residues" evidence="7">
    <location>
        <begin position="1236"/>
        <end position="1247"/>
    </location>
</feature>
<feature type="compositionally biased region" description="Basic and acidic residues" evidence="7">
    <location>
        <begin position="876"/>
        <end position="886"/>
    </location>
</feature>
<keyword evidence="2" id="KW-0479">Metal-binding</keyword>
<dbReference type="InterPro" id="IPR001876">
    <property type="entry name" value="Znf_RanBP2"/>
</dbReference>
<dbReference type="Gene3D" id="1.25.40.10">
    <property type="entry name" value="Tetratricopeptide repeat domain"/>
    <property type="match status" value="1"/>
</dbReference>
<feature type="region of interest" description="Disordered" evidence="7">
    <location>
        <begin position="1301"/>
        <end position="1355"/>
    </location>
</feature>
<organism evidence="10 11">
    <name type="scientific">Opisthorchis felineus</name>
    <dbReference type="NCBI Taxonomy" id="147828"/>
    <lineage>
        <taxon>Eukaryota</taxon>
        <taxon>Metazoa</taxon>
        <taxon>Spiralia</taxon>
        <taxon>Lophotrochozoa</taxon>
        <taxon>Platyhelminthes</taxon>
        <taxon>Trematoda</taxon>
        <taxon>Digenea</taxon>
        <taxon>Opisthorchiida</taxon>
        <taxon>Opisthorchiata</taxon>
        <taxon>Opisthorchiidae</taxon>
        <taxon>Opisthorchis</taxon>
    </lineage>
</organism>
<feature type="compositionally biased region" description="Polar residues" evidence="7">
    <location>
        <begin position="1181"/>
        <end position="1209"/>
    </location>
</feature>
<dbReference type="SMART" id="SM00160">
    <property type="entry name" value="RanBD"/>
    <property type="match status" value="3"/>
</dbReference>